<evidence type="ECO:0000313" key="2">
    <source>
        <dbReference type="Proteomes" id="UP001234297"/>
    </source>
</evidence>
<gene>
    <name evidence="1" type="ORF">MRB53_034157</name>
</gene>
<dbReference type="EMBL" id="CM056819">
    <property type="protein sequence ID" value="KAJ8625627.1"/>
    <property type="molecule type" value="Genomic_DNA"/>
</dbReference>
<comment type="caution">
    <text evidence="1">The sequence shown here is derived from an EMBL/GenBank/DDBJ whole genome shotgun (WGS) entry which is preliminary data.</text>
</comment>
<name>A0ACC2KX17_PERAE</name>
<organism evidence="1 2">
    <name type="scientific">Persea americana</name>
    <name type="common">Avocado</name>
    <dbReference type="NCBI Taxonomy" id="3435"/>
    <lineage>
        <taxon>Eukaryota</taxon>
        <taxon>Viridiplantae</taxon>
        <taxon>Streptophyta</taxon>
        <taxon>Embryophyta</taxon>
        <taxon>Tracheophyta</taxon>
        <taxon>Spermatophyta</taxon>
        <taxon>Magnoliopsida</taxon>
        <taxon>Magnoliidae</taxon>
        <taxon>Laurales</taxon>
        <taxon>Lauraceae</taxon>
        <taxon>Persea</taxon>
    </lineage>
</organism>
<reference evidence="1 2" key="1">
    <citation type="journal article" date="2022" name="Hortic Res">
        <title>A haplotype resolved chromosomal level avocado genome allows analysis of novel avocado genes.</title>
        <authorList>
            <person name="Nath O."/>
            <person name="Fletcher S.J."/>
            <person name="Hayward A."/>
            <person name="Shaw L.M."/>
            <person name="Masouleh A.K."/>
            <person name="Furtado A."/>
            <person name="Henry R.J."/>
            <person name="Mitter N."/>
        </authorList>
    </citation>
    <scope>NUCLEOTIDE SEQUENCE [LARGE SCALE GENOMIC DNA]</scope>
    <source>
        <strain evidence="2">cv. Hass</strain>
    </source>
</reference>
<evidence type="ECO:0000313" key="1">
    <source>
        <dbReference type="EMBL" id="KAJ8625627.1"/>
    </source>
</evidence>
<accession>A0ACC2KX17</accession>
<protein>
    <submittedName>
        <fullName evidence="1">Uncharacterized protein</fullName>
    </submittedName>
</protein>
<dbReference type="Proteomes" id="UP001234297">
    <property type="component" value="Chromosome 11"/>
</dbReference>
<keyword evidence="2" id="KW-1185">Reference proteome</keyword>
<proteinExistence type="predicted"/>
<sequence length="183" mass="21040">MKSIRSKERRERNGASVRSLIRKFFQKRHFCFFQVASSRFQAFSKQRSDLELEFLKKTLPETPFLLLSSFFRVASSKFQAFRSRESDLELEFLKEPPETPCLLLLSFLQCILANFKRFGAEKASLDLISGEDERASAGSLNERVLKASFMRIRCRSFQALRRTSQGSPSVILGLSPIGKDLDQ</sequence>